<evidence type="ECO:0000313" key="6">
    <source>
        <dbReference type="Proteomes" id="UP000683507"/>
    </source>
</evidence>
<dbReference type="SUPFAM" id="SSF57783">
    <property type="entry name" value="Zinc beta-ribbon"/>
    <property type="match status" value="1"/>
</dbReference>
<keyword evidence="2" id="KW-0863">Zinc-finger</keyword>
<evidence type="ECO:0000259" key="4">
    <source>
        <dbReference type="Pfam" id="PF01807"/>
    </source>
</evidence>
<reference evidence="5" key="1">
    <citation type="submission" date="2021-04" db="EMBL/GenBank/DDBJ databases">
        <authorList>
            <person name="Rodrigo-Torres L."/>
            <person name="Arahal R. D."/>
            <person name="Lucena T."/>
        </authorList>
    </citation>
    <scope>NUCLEOTIDE SEQUENCE</scope>
    <source>
        <strain evidence="5">AS29M-1</strain>
    </source>
</reference>
<protein>
    <submittedName>
        <fullName evidence="5">DNA primase</fullName>
        <ecNumber evidence="5">2.7.7.-</ecNumber>
    </submittedName>
</protein>
<dbReference type="GO" id="GO:0003899">
    <property type="term" value="F:DNA-directed RNA polymerase activity"/>
    <property type="evidence" value="ECO:0007669"/>
    <property type="project" value="InterPro"/>
</dbReference>
<organism evidence="5 6">
    <name type="scientific">Parvicella tangerina</name>
    <dbReference type="NCBI Taxonomy" id="2829795"/>
    <lineage>
        <taxon>Bacteria</taxon>
        <taxon>Pseudomonadati</taxon>
        <taxon>Bacteroidota</taxon>
        <taxon>Flavobacteriia</taxon>
        <taxon>Flavobacteriales</taxon>
        <taxon>Parvicellaceae</taxon>
        <taxon>Parvicella</taxon>
    </lineage>
</organism>
<dbReference type="GO" id="GO:0005737">
    <property type="term" value="C:cytoplasm"/>
    <property type="evidence" value="ECO:0007669"/>
    <property type="project" value="TreeGrafter"/>
</dbReference>
<evidence type="ECO:0000313" key="5">
    <source>
        <dbReference type="EMBL" id="CAG5086941.1"/>
    </source>
</evidence>
<sequence length="56" mass="6209">MIPKETVEKIFETADIVEVVGDFVVLKKAGSSYKGLSPFVNEKNAIIHGFSGKRHF</sequence>
<gene>
    <name evidence="5" type="primary">dnaG_2</name>
    <name evidence="5" type="ORF">CRYO30217_03341</name>
</gene>
<dbReference type="EC" id="2.7.7.-" evidence="5"/>
<accession>A0A916NU32</accession>
<evidence type="ECO:0000256" key="1">
    <source>
        <dbReference type="ARBA" id="ARBA00022723"/>
    </source>
</evidence>
<keyword evidence="5" id="KW-0808">Transferase</keyword>
<keyword evidence="3" id="KW-0862">Zinc</keyword>
<dbReference type="GO" id="GO:0003677">
    <property type="term" value="F:DNA binding"/>
    <property type="evidence" value="ECO:0007669"/>
    <property type="project" value="InterPro"/>
</dbReference>
<name>A0A916NU32_9FLAO</name>
<evidence type="ECO:0000256" key="3">
    <source>
        <dbReference type="ARBA" id="ARBA00022833"/>
    </source>
</evidence>
<dbReference type="PANTHER" id="PTHR30313:SF2">
    <property type="entry name" value="DNA PRIMASE"/>
    <property type="match status" value="1"/>
</dbReference>
<dbReference type="GO" id="GO:0008270">
    <property type="term" value="F:zinc ion binding"/>
    <property type="evidence" value="ECO:0007669"/>
    <property type="project" value="UniProtKB-KW"/>
</dbReference>
<dbReference type="InterPro" id="IPR036977">
    <property type="entry name" value="DNA_primase_Znf_CHC2"/>
</dbReference>
<dbReference type="PANTHER" id="PTHR30313">
    <property type="entry name" value="DNA PRIMASE"/>
    <property type="match status" value="1"/>
</dbReference>
<dbReference type="AlphaFoldDB" id="A0A916NU32"/>
<dbReference type="RefSeq" id="WP_310737148.1">
    <property type="nucleotide sequence ID" value="NZ_OU015584.1"/>
</dbReference>
<dbReference type="InterPro" id="IPR050219">
    <property type="entry name" value="DnaG_primase"/>
</dbReference>
<dbReference type="Gene3D" id="3.90.580.10">
    <property type="entry name" value="Zinc finger, CHC2-type domain"/>
    <property type="match status" value="1"/>
</dbReference>
<keyword evidence="5" id="KW-0548">Nucleotidyltransferase</keyword>
<keyword evidence="1" id="KW-0479">Metal-binding</keyword>
<evidence type="ECO:0000256" key="2">
    <source>
        <dbReference type="ARBA" id="ARBA00022771"/>
    </source>
</evidence>
<dbReference type="InterPro" id="IPR002694">
    <property type="entry name" value="Znf_CHC2"/>
</dbReference>
<keyword evidence="6" id="KW-1185">Reference proteome</keyword>
<feature type="domain" description="Zinc finger CHC2-type" evidence="4">
    <location>
        <begin position="3"/>
        <end position="56"/>
    </location>
</feature>
<dbReference type="KEGG" id="ptan:CRYO30217_03341"/>
<dbReference type="Pfam" id="PF01807">
    <property type="entry name" value="Zn_ribbon_DnaG"/>
    <property type="match status" value="1"/>
</dbReference>
<dbReference type="EMBL" id="OU015584">
    <property type="protein sequence ID" value="CAG5086941.1"/>
    <property type="molecule type" value="Genomic_DNA"/>
</dbReference>
<dbReference type="Proteomes" id="UP000683507">
    <property type="component" value="Chromosome"/>
</dbReference>
<dbReference type="GO" id="GO:0006269">
    <property type="term" value="P:DNA replication, synthesis of primer"/>
    <property type="evidence" value="ECO:0007669"/>
    <property type="project" value="TreeGrafter"/>
</dbReference>
<proteinExistence type="predicted"/>